<reference evidence="10 11" key="1">
    <citation type="submission" date="2017-10" db="EMBL/GenBank/DDBJ databases">
        <title>Draft genome of Longimonas halophila.</title>
        <authorList>
            <person name="Goh K.M."/>
            <person name="Shamsir M.S."/>
            <person name="Lim S.W."/>
        </authorList>
    </citation>
    <scope>NUCLEOTIDE SEQUENCE [LARGE SCALE GENOMIC DNA]</scope>
    <source>
        <strain evidence="10 11">KCTC 42399</strain>
    </source>
</reference>
<feature type="transmembrane region" description="Helical" evidence="9">
    <location>
        <begin position="12"/>
        <end position="30"/>
    </location>
</feature>
<dbReference type="PANTHER" id="PTHR30574">
    <property type="entry name" value="INNER MEMBRANE PROTEIN YEDE"/>
    <property type="match status" value="1"/>
</dbReference>
<evidence type="ECO:0000256" key="5">
    <source>
        <dbReference type="ARBA" id="ARBA00022692"/>
    </source>
</evidence>
<dbReference type="PANTHER" id="PTHR30574:SF1">
    <property type="entry name" value="SULPHUR TRANSPORT DOMAIN-CONTAINING PROTEIN"/>
    <property type="match status" value="1"/>
</dbReference>
<dbReference type="Pfam" id="PF04143">
    <property type="entry name" value="Sulf_transp"/>
    <property type="match status" value="1"/>
</dbReference>
<dbReference type="GO" id="GO:0005886">
    <property type="term" value="C:plasma membrane"/>
    <property type="evidence" value="ECO:0007669"/>
    <property type="project" value="UniProtKB-SubCell"/>
</dbReference>
<keyword evidence="5 9" id="KW-0812">Transmembrane</keyword>
<keyword evidence="4" id="KW-0997">Cell inner membrane</keyword>
<keyword evidence="3" id="KW-1003">Cell membrane</keyword>
<keyword evidence="6 9" id="KW-1133">Transmembrane helix</keyword>
<keyword evidence="11" id="KW-1185">Reference proteome</keyword>
<dbReference type="OrthoDB" id="9814020at2"/>
<comment type="caution">
    <text evidence="10">The sequence shown here is derived from an EMBL/GenBank/DDBJ whole genome shotgun (WGS) entry which is preliminary data.</text>
</comment>
<dbReference type="RefSeq" id="WP_098061588.1">
    <property type="nucleotide sequence ID" value="NZ_PDEP01000004.1"/>
</dbReference>
<feature type="transmembrane region" description="Helical" evidence="9">
    <location>
        <begin position="165"/>
        <end position="186"/>
    </location>
</feature>
<dbReference type="Proteomes" id="UP000221024">
    <property type="component" value="Unassembled WGS sequence"/>
</dbReference>
<evidence type="ECO:0000256" key="8">
    <source>
        <dbReference type="ARBA" id="ARBA00035655"/>
    </source>
</evidence>
<keyword evidence="7 9" id="KW-0472">Membrane</keyword>
<dbReference type="InterPro" id="IPR007272">
    <property type="entry name" value="Sulf_transp_TsuA/YedE"/>
</dbReference>
<dbReference type="EMBL" id="PDEP01000004">
    <property type="protein sequence ID" value="PEN07865.1"/>
    <property type="molecule type" value="Genomic_DNA"/>
</dbReference>
<gene>
    <name evidence="10" type="ORF">CRI93_05305</name>
</gene>
<evidence type="ECO:0000313" key="11">
    <source>
        <dbReference type="Proteomes" id="UP000221024"/>
    </source>
</evidence>
<name>A0A2H3P839_9BACT</name>
<organism evidence="10 11">
    <name type="scientific">Longimonas halophila</name>
    <dbReference type="NCBI Taxonomy" id="1469170"/>
    <lineage>
        <taxon>Bacteria</taxon>
        <taxon>Pseudomonadati</taxon>
        <taxon>Rhodothermota</taxon>
        <taxon>Rhodothermia</taxon>
        <taxon>Rhodothermales</taxon>
        <taxon>Salisaetaceae</taxon>
        <taxon>Longimonas</taxon>
    </lineage>
</organism>
<evidence type="ECO:0000256" key="9">
    <source>
        <dbReference type="SAM" id="Phobius"/>
    </source>
</evidence>
<evidence type="ECO:0000256" key="2">
    <source>
        <dbReference type="ARBA" id="ARBA00022448"/>
    </source>
</evidence>
<evidence type="ECO:0000256" key="1">
    <source>
        <dbReference type="ARBA" id="ARBA00004429"/>
    </source>
</evidence>
<keyword evidence="2" id="KW-0813">Transport</keyword>
<evidence type="ECO:0000256" key="7">
    <source>
        <dbReference type="ARBA" id="ARBA00023136"/>
    </source>
</evidence>
<accession>A0A2H3P839</accession>
<dbReference type="AlphaFoldDB" id="A0A2H3P839"/>
<sequence>MIEMLSQTWPWYVAGPLIGLIVPALLIAGGRMFGISANLRHACAATIPGRVAFFQYDWKKSGLWNIVFAVGIVLGGVIATTVLAHPDPEIGISAGARAQLEGVGITDFTGLLPSDLFSWSGLASLPGFLMIVVGGFLVGFGARYAGGCTSGHAISGLADLQGPSLIAVIGFFIGGLFVTHLILPLIL</sequence>
<evidence type="ECO:0000313" key="10">
    <source>
        <dbReference type="EMBL" id="PEN07865.1"/>
    </source>
</evidence>
<evidence type="ECO:0000256" key="6">
    <source>
        <dbReference type="ARBA" id="ARBA00022989"/>
    </source>
</evidence>
<evidence type="ECO:0000256" key="4">
    <source>
        <dbReference type="ARBA" id="ARBA00022519"/>
    </source>
</evidence>
<feature type="transmembrane region" description="Helical" evidence="9">
    <location>
        <begin position="116"/>
        <end position="144"/>
    </location>
</feature>
<proteinExistence type="inferred from homology"/>
<comment type="similarity">
    <text evidence="8">Belongs to the TsuA/YedE (TC 9.B.102) family.</text>
</comment>
<feature type="transmembrane region" description="Helical" evidence="9">
    <location>
        <begin position="63"/>
        <end position="84"/>
    </location>
</feature>
<protein>
    <submittedName>
        <fullName evidence="10">YeeE/YedE family protein</fullName>
    </submittedName>
</protein>
<comment type="subcellular location">
    <subcellularLocation>
        <location evidence="1">Cell inner membrane</location>
        <topology evidence="1">Multi-pass membrane protein</topology>
    </subcellularLocation>
</comment>
<evidence type="ECO:0000256" key="3">
    <source>
        <dbReference type="ARBA" id="ARBA00022475"/>
    </source>
</evidence>